<evidence type="ECO:0000313" key="2">
    <source>
        <dbReference type="EMBL" id="KAJ8434508.1"/>
    </source>
</evidence>
<evidence type="ECO:0000313" key="3">
    <source>
        <dbReference type="Proteomes" id="UP001153076"/>
    </source>
</evidence>
<gene>
    <name evidence="2" type="ORF">Cgig2_001561</name>
</gene>
<dbReference type="Proteomes" id="UP001153076">
    <property type="component" value="Unassembled WGS sequence"/>
</dbReference>
<organism evidence="2 3">
    <name type="scientific">Carnegiea gigantea</name>
    <dbReference type="NCBI Taxonomy" id="171969"/>
    <lineage>
        <taxon>Eukaryota</taxon>
        <taxon>Viridiplantae</taxon>
        <taxon>Streptophyta</taxon>
        <taxon>Embryophyta</taxon>
        <taxon>Tracheophyta</taxon>
        <taxon>Spermatophyta</taxon>
        <taxon>Magnoliopsida</taxon>
        <taxon>eudicotyledons</taxon>
        <taxon>Gunneridae</taxon>
        <taxon>Pentapetalae</taxon>
        <taxon>Caryophyllales</taxon>
        <taxon>Cactineae</taxon>
        <taxon>Cactaceae</taxon>
        <taxon>Cactoideae</taxon>
        <taxon>Echinocereeae</taxon>
        <taxon>Carnegiea</taxon>
    </lineage>
</organism>
<evidence type="ECO:0000256" key="1">
    <source>
        <dbReference type="SAM" id="MobiDB-lite"/>
    </source>
</evidence>
<dbReference type="AlphaFoldDB" id="A0A9Q1K136"/>
<comment type="caution">
    <text evidence="2">The sequence shown here is derived from an EMBL/GenBank/DDBJ whole genome shotgun (WGS) entry which is preliminary data.</text>
</comment>
<accession>A0A9Q1K136</accession>
<name>A0A9Q1K136_9CARY</name>
<proteinExistence type="predicted"/>
<feature type="region of interest" description="Disordered" evidence="1">
    <location>
        <begin position="87"/>
        <end position="111"/>
    </location>
</feature>
<reference evidence="2" key="1">
    <citation type="submission" date="2022-04" db="EMBL/GenBank/DDBJ databases">
        <title>Carnegiea gigantea Genome sequencing and assembly v2.</title>
        <authorList>
            <person name="Copetti D."/>
            <person name="Sanderson M.J."/>
            <person name="Burquez A."/>
            <person name="Wojciechowski M.F."/>
        </authorList>
    </citation>
    <scope>NUCLEOTIDE SEQUENCE</scope>
    <source>
        <strain evidence="2">SGP5-SGP5p</strain>
        <tissue evidence="2">Aerial part</tissue>
    </source>
</reference>
<dbReference type="EMBL" id="JAKOGI010000473">
    <property type="protein sequence ID" value="KAJ8434508.1"/>
    <property type="molecule type" value="Genomic_DNA"/>
</dbReference>
<protein>
    <submittedName>
        <fullName evidence="2">Uncharacterized protein</fullName>
    </submittedName>
</protein>
<keyword evidence="3" id="KW-1185">Reference proteome</keyword>
<sequence length="165" mass="18563">MLMWSKVLPKISEAITWSPAQVGGMHLMNTKSFGGELSRVYKEWKSTGSKPLRDMVWKATDEEITEWMPTELKKRVQALREADAFKKRKTSSAATSDTHEEFERLKAQASQAGTEVDDDELFLQAVGGKSKKRTIYGLGTESEAYYLRSGRRSSPSSLYTPSVDC</sequence>
<dbReference type="OrthoDB" id="1434206at2759"/>
<feature type="compositionally biased region" description="Basic and acidic residues" evidence="1">
    <location>
        <begin position="97"/>
        <end position="106"/>
    </location>
</feature>